<accession>A0A1G2FRB6</accession>
<dbReference type="InterPro" id="IPR012867">
    <property type="entry name" value="DUF1648"/>
</dbReference>
<keyword evidence="1" id="KW-1133">Transmembrane helix</keyword>
<dbReference type="AlphaFoldDB" id="A0A1G2FRB6"/>
<dbReference type="PANTHER" id="PTHR37810">
    <property type="entry name" value="IMMUNITY PROTEIN SDPI"/>
    <property type="match status" value="1"/>
</dbReference>
<dbReference type="Proteomes" id="UP000177126">
    <property type="component" value="Unassembled WGS sequence"/>
</dbReference>
<feature type="transmembrane region" description="Helical" evidence="1">
    <location>
        <begin position="9"/>
        <end position="26"/>
    </location>
</feature>
<name>A0A1G2FRB6_9BACT</name>
<organism evidence="3 4">
    <name type="scientific">Candidatus Portnoybacteria bacterium RIFCSPLOWO2_02_FULL_39_11</name>
    <dbReference type="NCBI Taxonomy" id="1802001"/>
    <lineage>
        <taxon>Bacteria</taxon>
        <taxon>Candidatus Portnoyibacteriota</taxon>
    </lineage>
</organism>
<feature type="transmembrane region" description="Helical" evidence="1">
    <location>
        <begin position="164"/>
        <end position="182"/>
    </location>
</feature>
<dbReference type="EMBL" id="MHNF01000042">
    <property type="protein sequence ID" value="OGZ40051.1"/>
    <property type="molecule type" value="Genomic_DNA"/>
</dbReference>
<protein>
    <recommendedName>
        <fullName evidence="2">DUF1648 domain-containing protein</fullName>
    </recommendedName>
</protein>
<dbReference type="PIRSF" id="PIRSF038959">
    <property type="entry name" value="SdpI"/>
    <property type="match status" value="1"/>
</dbReference>
<evidence type="ECO:0000256" key="1">
    <source>
        <dbReference type="SAM" id="Phobius"/>
    </source>
</evidence>
<dbReference type="InterPro" id="IPR025962">
    <property type="entry name" value="SdpI/YhfL"/>
</dbReference>
<keyword evidence="1" id="KW-0472">Membrane</keyword>
<proteinExistence type="predicted"/>
<reference evidence="3 4" key="1">
    <citation type="journal article" date="2016" name="Nat. Commun.">
        <title>Thousands of microbial genomes shed light on interconnected biogeochemical processes in an aquifer system.</title>
        <authorList>
            <person name="Anantharaman K."/>
            <person name="Brown C.T."/>
            <person name="Hug L.A."/>
            <person name="Sharon I."/>
            <person name="Castelle C.J."/>
            <person name="Probst A.J."/>
            <person name="Thomas B.C."/>
            <person name="Singh A."/>
            <person name="Wilkins M.J."/>
            <person name="Karaoz U."/>
            <person name="Brodie E.L."/>
            <person name="Williams K.H."/>
            <person name="Hubbard S.S."/>
            <person name="Banfield J.F."/>
        </authorList>
    </citation>
    <scope>NUCLEOTIDE SEQUENCE [LARGE SCALE GENOMIC DNA]</scope>
</reference>
<feature type="transmembrane region" description="Helical" evidence="1">
    <location>
        <begin position="119"/>
        <end position="138"/>
    </location>
</feature>
<evidence type="ECO:0000313" key="4">
    <source>
        <dbReference type="Proteomes" id="UP000177126"/>
    </source>
</evidence>
<sequence>MKLYDKKEILPIVLIVLIAAIGAYVYPQLPDLVPSHWGINGEVNGWMSKTFAMFFFPGLILGLYLLLSFLPLMDPLKKNIELFSYLYFWFKVAFVAFMSSLFLMTLYAGLGYEINVGRYVMWGIAFLFFFIGLMLPEIKKNYTIGIRLPWTLHSEIVWDKTHKFGGRLFIFLSILILLASFLPGAYAFYILIAGIFLLLAILMGYSYWQFRKLEVK</sequence>
<evidence type="ECO:0000259" key="2">
    <source>
        <dbReference type="Pfam" id="PF07853"/>
    </source>
</evidence>
<feature type="transmembrane region" description="Helical" evidence="1">
    <location>
        <begin position="46"/>
        <end position="70"/>
    </location>
</feature>
<dbReference type="InterPro" id="IPR026272">
    <property type="entry name" value="SdpI"/>
</dbReference>
<feature type="transmembrane region" description="Helical" evidence="1">
    <location>
        <begin position="188"/>
        <end position="208"/>
    </location>
</feature>
<feature type="domain" description="DUF1648" evidence="2">
    <location>
        <begin position="13"/>
        <end position="61"/>
    </location>
</feature>
<dbReference type="Pfam" id="PF07853">
    <property type="entry name" value="DUF1648"/>
    <property type="match status" value="1"/>
</dbReference>
<feature type="transmembrane region" description="Helical" evidence="1">
    <location>
        <begin position="82"/>
        <end position="107"/>
    </location>
</feature>
<gene>
    <name evidence="3" type="ORF">A3B04_03540</name>
</gene>
<dbReference type="GO" id="GO:0009636">
    <property type="term" value="P:response to toxic substance"/>
    <property type="evidence" value="ECO:0007669"/>
    <property type="project" value="TreeGrafter"/>
</dbReference>
<keyword evidence="1" id="KW-0812">Transmembrane</keyword>
<evidence type="ECO:0000313" key="3">
    <source>
        <dbReference type="EMBL" id="OGZ40051.1"/>
    </source>
</evidence>
<dbReference type="Pfam" id="PF13630">
    <property type="entry name" value="SdpI"/>
    <property type="match status" value="1"/>
</dbReference>
<comment type="caution">
    <text evidence="3">The sequence shown here is derived from an EMBL/GenBank/DDBJ whole genome shotgun (WGS) entry which is preliminary data.</text>
</comment>
<dbReference type="PANTHER" id="PTHR37810:SF5">
    <property type="entry name" value="IMMUNITY PROTEIN SDPI"/>
    <property type="match status" value="1"/>
</dbReference>